<dbReference type="GO" id="GO:0016301">
    <property type="term" value="F:kinase activity"/>
    <property type="evidence" value="ECO:0007669"/>
    <property type="project" value="UniProtKB-KW"/>
</dbReference>
<keyword evidence="2" id="KW-0808">Transferase</keyword>
<reference evidence="2" key="1">
    <citation type="journal article" date="2007" name="PLoS Biol.">
        <title>Rate of evolution in brain-expressed genes in humans and other primates.</title>
        <authorList>
            <person name="Wang H.-Y."/>
            <person name="Chien H.-C."/>
            <person name="Osada N."/>
            <person name="Hashimoto K."/>
            <person name="Sugano S."/>
            <person name="Gojobori T."/>
            <person name="Chou C.-K."/>
            <person name="Tsai S.-F."/>
            <person name="Wu C.-I."/>
            <person name="Shen C.-K.J."/>
        </authorList>
    </citation>
    <scope>NUCLEOTIDE SEQUENCE</scope>
</reference>
<name>I7GKE6_MACFA</name>
<dbReference type="EMBL" id="AB171508">
    <property type="protein sequence ID" value="BAE88571.1"/>
    <property type="molecule type" value="mRNA"/>
</dbReference>
<feature type="region of interest" description="Disordered" evidence="1">
    <location>
        <begin position="1"/>
        <end position="40"/>
    </location>
</feature>
<feature type="compositionally biased region" description="Polar residues" evidence="1">
    <location>
        <begin position="1"/>
        <end position="11"/>
    </location>
</feature>
<dbReference type="AlphaFoldDB" id="I7GKE6"/>
<organism evidence="2">
    <name type="scientific">Macaca fascicularis</name>
    <name type="common">Crab-eating macaque</name>
    <name type="synonym">Cynomolgus monkey</name>
    <dbReference type="NCBI Taxonomy" id="9541"/>
    <lineage>
        <taxon>Eukaryota</taxon>
        <taxon>Metazoa</taxon>
        <taxon>Chordata</taxon>
        <taxon>Craniata</taxon>
        <taxon>Vertebrata</taxon>
        <taxon>Euteleostomi</taxon>
        <taxon>Mammalia</taxon>
        <taxon>Eutheria</taxon>
        <taxon>Euarchontoglires</taxon>
        <taxon>Primates</taxon>
        <taxon>Haplorrhini</taxon>
        <taxon>Catarrhini</taxon>
        <taxon>Cercopithecidae</taxon>
        <taxon>Cercopithecinae</taxon>
        <taxon>Macaca</taxon>
    </lineage>
</organism>
<accession>I7GKE6</accession>
<evidence type="ECO:0000313" key="2">
    <source>
        <dbReference type="EMBL" id="BAE88571.1"/>
    </source>
</evidence>
<sequence>MVRVSPSTLATSCRPRPSPKKGGEGGGAAPVPAEQEAPRESWGWQPFLPLSAALGLAGRVKDPRSERNVHFLNCLNN</sequence>
<protein>
    <submittedName>
        <fullName evidence="2">Macaca fascicularis brain cDNA clone: QflA-10051, similar to human mitogen-activated protein kinase 4 (MAPK4), mRNA, RefSeq: NM_002747.2</fullName>
    </submittedName>
</protein>
<keyword evidence="2" id="KW-0418">Kinase</keyword>
<evidence type="ECO:0000256" key="1">
    <source>
        <dbReference type="SAM" id="MobiDB-lite"/>
    </source>
</evidence>
<proteinExistence type="evidence at transcript level"/>